<evidence type="ECO:0000259" key="3">
    <source>
        <dbReference type="Pfam" id="PF10400"/>
    </source>
</evidence>
<dbReference type="Pfam" id="PF03551">
    <property type="entry name" value="PadR"/>
    <property type="match status" value="1"/>
</dbReference>
<dbReference type="RefSeq" id="WP_019286627.1">
    <property type="nucleotide sequence ID" value="NZ_JAKRCV010000004.1"/>
</dbReference>
<reference evidence="4 5" key="1">
    <citation type="submission" date="2022-02" db="EMBL/GenBank/DDBJ databases">
        <title>Uncovering new skin microbiome diversity through culturing and metagenomics.</title>
        <authorList>
            <person name="Conlan S."/>
            <person name="Deming C."/>
            <person name="Nisc Comparative Sequencing Program N."/>
            <person name="Segre J.A."/>
        </authorList>
    </citation>
    <scope>NUCLEOTIDE SEQUENCE [LARGE SCALE GENOMIC DNA]</scope>
    <source>
        <strain evidence="4 5">ACRQZ</strain>
    </source>
</reference>
<feature type="domain" description="Transcription regulator PadR N-terminal" evidence="2">
    <location>
        <begin position="7"/>
        <end position="77"/>
    </location>
</feature>
<feature type="compositionally biased region" description="Basic and acidic residues" evidence="1">
    <location>
        <begin position="188"/>
        <end position="202"/>
    </location>
</feature>
<gene>
    <name evidence="4" type="ORF">MHL29_02385</name>
</gene>
<evidence type="ECO:0000313" key="5">
    <source>
        <dbReference type="Proteomes" id="UP001521931"/>
    </source>
</evidence>
<dbReference type="Pfam" id="PF10400">
    <property type="entry name" value="Vir_act_alpha_C"/>
    <property type="match status" value="1"/>
</dbReference>
<feature type="domain" description="Transcription regulator PadR C-terminal" evidence="3">
    <location>
        <begin position="91"/>
        <end position="169"/>
    </location>
</feature>
<dbReference type="Gene3D" id="1.10.10.10">
    <property type="entry name" value="Winged helix-like DNA-binding domain superfamily/Winged helix DNA-binding domain"/>
    <property type="match status" value="1"/>
</dbReference>
<comment type="caution">
    <text evidence="4">The sequence shown here is derived from an EMBL/GenBank/DDBJ whole genome shotgun (WGS) entry which is preliminary data.</text>
</comment>
<proteinExistence type="predicted"/>
<evidence type="ECO:0000256" key="1">
    <source>
        <dbReference type="SAM" id="MobiDB-lite"/>
    </source>
</evidence>
<organism evidence="4 5">
    <name type="scientific">Arsenicicoccus bolidensis</name>
    <dbReference type="NCBI Taxonomy" id="229480"/>
    <lineage>
        <taxon>Bacteria</taxon>
        <taxon>Bacillati</taxon>
        <taxon>Actinomycetota</taxon>
        <taxon>Actinomycetes</taxon>
        <taxon>Micrococcales</taxon>
        <taxon>Intrasporangiaceae</taxon>
        <taxon>Arsenicicoccus</taxon>
    </lineage>
</organism>
<dbReference type="EMBL" id="JAKRCV010000004">
    <property type="protein sequence ID" value="MCG7320743.1"/>
    <property type="molecule type" value="Genomic_DNA"/>
</dbReference>
<feature type="region of interest" description="Disordered" evidence="1">
    <location>
        <begin position="175"/>
        <end position="202"/>
    </location>
</feature>
<sequence length="202" mass="22461">MSIRQGLLALLADQPMYGAQLRSEFEARTGGTWPLNVGQVYQTLARLDRDGLVVELGDDDEGRTTYGLTDAGRAEVDRWWTQPVDRESTPRNELAIKLALAVTVPGVDVTRIVQAQRTATMRQLRDLTRIKSSTTGDPDRTQLAWLLVVENLIFGAESEVRWLDHVEARVARAARGTYGPSTSPGRSSHRDPRANAHESARR</sequence>
<keyword evidence="5" id="KW-1185">Reference proteome</keyword>
<dbReference type="PANTHER" id="PTHR43252">
    <property type="entry name" value="TRANSCRIPTIONAL REGULATOR YQJI"/>
    <property type="match status" value="1"/>
</dbReference>
<dbReference type="Proteomes" id="UP001521931">
    <property type="component" value="Unassembled WGS sequence"/>
</dbReference>
<protein>
    <submittedName>
        <fullName evidence="4">PadR family transcriptional regulator</fullName>
    </submittedName>
</protein>
<evidence type="ECO:0000313" key="4">
    <source>
        <dbReference type="EMBL" id="MCG7320743.1"/>
    </source>
</evidence>
<name>A0ABS9Q0Y1_9MICO</name>
<evidence type="ECO:0000259" key="2">
    <source>
        <dbReference type="Pfam" id="PF03551"/>
    </source>
</evidence>
<dbReference type="InterPro" id="IPR018309">
    <property type="entry name" value="Tscrpt_reg_PadR_C"/>
</dbReference>
<dbReference type="InterPro" id="IPR036390">
    <property type="entry name" value="WH_DNA-bd_sf"/>
</dbReference>
<dbReference type="PANTHER" id="PTHR43252:SF6">
    <property type="entry name" value="NEGATIVE TRANSCRIPTION REGULATOR PADR"/>
    <property type="match status" value="1"/>
</dbReference>
<dbReference type="SUPFAM" id="SSF46785">
    <property type="entry name" value="Winged helix' DNA-binding domain"/>
    <property type="match status" value="1"/>
</dbReference>
<accession>A0ABS9Q0Y1</accession>
<dbReference type="InterPro" id="IPR036388">
    <property type="entry name" value="WH-like_DNA-bd_sf"/>
</dbReference>
<dbReference type="InterPro" id="IPR005149">
    <property type="entry name" value="Tscrpt_reg_PadR_N"/>
</dbReference>